<feature type="compositionally biased region" description="Low complexity" evidence="1">
    <location>
        <begin position="220"/>
        <end position="229"/>
    </location>
</feature>
<dbReference type="GO" id="GO:0031625">
    <property type="term" value="F:ubiquitin protein ligase binding"/>
    <property type="evidence" value="ECO:0007669"/>
    <property type="project" value="TreeGrafter"/>
</dbReference>
<dbReference type="InterPro" id="IPR039847">
    <property type="entry name" value="Ubox5"/>
</dbReference>
<dbReference type="Proteomes" id="UP000440578">
    <property type="component" value="Unassembled WGS sequence"/>
</dbReference>
<dbReference type="InterPro" id="IPR003613">
    <property type="entry name" value="Ubox_domain"/>
</dbReference>
<dbReference type="OrthoDB" id="20295at2759"/>
<proteinExistence type="predicted"/>
<dbReference type="SMART" id="SM00504">
    <property type="entry name" value="Ubox"/>
    <property type="match status" value="1"/>
</dbReference>
<dbReference type="Pfam" id="PF19318">
    <property type="entry name" value="DUF5918"/>
    <property type="match status" value="1"/>
</dbReference>
<name>A0A6A4W137_AMPAM</name>
<dbReference type="SUPFAM" id="SSF57850">
    <property type="entry name" value="RING/U-box"/>
    <property type="match status" value="1"/>
</dbReference>
<dbReference type="PANTHER" id="PTHR13492">
    <property type="entry name" value="RING FINGER PROTEIN 37"/>
    <property type="match status" value="1"/>
</dbReference>
<reference evidence="3 4" key="1">
    <citation type="submission" date="2019-07" db="EMBL/GenBank/DDBJ databases">
        <title>Draft genome assembly of a fouling barnacle, Amphibalanus amphitrite (Darwin, 1854): The first reference genome for Thecostraca.</title>
        <authorList>
            <person name="Kim W."/>
        </authorList>
    </citation>
    <scope>NUCLEOTIDE SEQUENCE [LARGE SCALE GENOMIC DNA]</scope>
    <source>
        <strain evidence="3">SNU_AA5</strain>
        <tissue evidence="3">Soma without cirri and trophi</tissue>
    </source>
</reference>
<sequence length="443" mass="46271">MSQELLDFCSGGLCQSISASSATSDGFEAENLLSPASRGFLAAGFVRPPVTLTLEFCCPVELRQVRICLRLSQQHTTSVQLLVAGPGSDDWQPAGSLWEQHGQPPPDEVSFVNGAACGGRGGSGPPPAALRLPLRCRDRAALRRVARLRVRLTRARGPSALCLSSLRVWAVAAEPSHPALRAALSQRAAAAAASTPSQPAPAASPQSGEQRLARERESRAAAARAAVERTGPTPPEEFVDPITCEVMLLPMVLPSGQTVDRSTLERHERAEAGWGRPPSDPFSGVPFGGGARPVPDAALKARIDHFLFEHAGAAPELAAVGRTVGRAKRPASPTPPTAPPAQRAAYDPRAAHPGPGSDRAAGGTSAGDLDTALRSALSGLKSFQPRPAAPTAPVCGCGAERNLYSLPCTHAACRACLLRLPKAAECGTCRKTFQKADAVRLHT</sequence>
<accession>A0A6A4W137</accession>
<organism evidence="3 4">
    <name type="scientific">Amphibalanus amphitrite</name>
    <name type="common">Striped barnacle</name>
    <name type="synonym">Balanus amphitrite</name>
    <dbReference type="NCBI Taxonomy" id="1232801"/>
    <lineage>
        <taxon>Eukaryota</taxon>
        <taxon>Metazoa</taxon>
        <taxon>Ecdysozoa</taxon>
        <taxon>Arthropoda</taxon>
        <taxon>Crustacea</taxon>
        <taxon>Multicrustacea</taxon>
        <taxon>Cirripedia</taxon>
        <taxon>Thoracica</taxon>
        <taxon>Thoracicalcarea</taxon>
        <taxon>Balanomorpha</taxon>
        <taxon>Balanoidea</taxon>
        <taxon>Balanidae</taxon>
        <taxon>Amphibalaninae</taxon>
        <taxon>Amphibalanus</taxon>
    </lineage>
</organism>
<evidence type="ECO:0000256" key="1">
    <source>
        <dbReference type="SAM" id="MobiDB-lite"/>
    </source>
</evidence>
<dbReference type="PANTHER" id="PTHR13492:SF2">
    <property type="entry name" value="RING FINGER PROTEIN 37"/>
    <property type="match status" value="1"/>
</dbReference>
<dbReference type="Pfam" id="PF04564">
    <property type="entry name" value="U-box"/>
    <property type="match status" value="1"/>
</dbReference>
<protein>
    <submittedName>
        <fullName evidence="3">RING finger protein 37</fullName>
    </submittedName>
</protein>
<feature type="compositionally biased region" description="Low complexity" evidence="1">
    <location>
        <begin position="190"/>
        <end position="210"/>
    </location>
</feature>
<dbReference type="PROSITE" id="PS51698">
    <property type="entry name" value="U_BOX"/>
    <property type="match status" value="1"/>
</dbReference>
<dbReference type="InterPro" id="IPR045696">
    <property type="entry name" value="Ubox5_N"/>
</dbReference>
<dbReference type="InterPro" id="IPR013083">
    <property type="entry name" value="Znf_RING/FYVE/PHD"/>
</dbReference>
<dbReference type="GO" id="GO:0005634">
    <property type="term" value="C:nucleus"/>
    <property type="evidence" value="ECO:0007669"/>
    <property type="project" value="TreeGrafter"/>
</dbReference>
<comment type="caution">
    <text evidence="3">The sequence shown here is derived from an EMBL/GenBank/DDBJ whole genome shotgun (WGS) entry which is preliminary data.</text>
</comment>
<dbReference type="GO" id="GO:0034450">
    <property type="term" value="F:ubiquitin-ubiquitin ligase activity"/>
    <property type="evidence" value="ECO:0007669"/>
    <property type="project" value="TreeGrafter"/>
</dbReference>
<evidence type="ECO:0000259" key="2">
    <source>
        <dbReference type="PROSITE" id="PS51698"/>
    </source>
</evidence>
<feature type="domain" description="U-box" evidence="2">
    <location>
        <begin position="233"/>
        <end position="313"/>
    </location>
</feature>
<dbReference type="Gene3D" id="3.30.40.10">
    <property type="entry name" value="Zinc/RING finger domain, C3HC4 (zinc finger)"/>
    <property type="match status" value="2"/>
</dbReference>
<feature type="region of interest" description="Disordered" evidence="1">
    <location>
        <begin position="190"/>
        <end position="238"/>
    </location>
</feature>
<keyword evidence="4" id="KW-1185">Reference proteome</keyword>
<dbReference type="GO" id="GO:0000209">
    <property type="term" value="P:protein polyubiquitination"/>
    <property type="evidence" value="ECO:0007669"/>
    <property type="project" value="TreeGrafter"/>
</dbReference>
<dbReference type="CDD" id="cd16660">
    <property type="entry name" value="RING-Ubox_RNF37"/>
    <property type="match status" value="1"/>
</dbReference>
<feature type="region of interest" description="Disordered" evidence="1">
    <location>
        <begin position="323"/>
        <end position="367"/>
    </location>
</feature>
<evidence type="ECO:0000313" key="3">
    <source>
        <dbReference type="EMBL" id="KAF0297464.1"/>
    </source>
</evidence>
<dbReference type="EMBL" id="VIIS01001486">
    <property type="protein sequence ID" value="KAF0297464.1"/>
    <property type="molecule type" value="Genomic_DNA"/>
</dbReference>
<evidence type="ECO:0000313" key="4">
    <source>
        <dbReference type="Proteomes" id="UP000440578"/>
    </source>
</evidence>
<dbReference type="AlphaFoldDB" id="A0A6A4W137"/>
<dbReference type="InterPro" id="IPR039925">
    <property type="entry name" value="RNF37_RING-Ubox"/>
</dbReference>
<gene>
    <name evidence="3" type="primary">Ubox5</name>
    <name evidence="3" type="ORF">FJT64_005064</name>
</gene>